<evidence type="ECO:0000313" key="2">
    <source>
        <dbReference type="EMBL" id="SBS77814.1"/>
    </source>
</evidence>
<organism evidence="2">
    <name type="scientific">uncultured Mycobacterium sp</name>
    <dbReference type="NCBI Taxonomy" id="171292"/>
    <lineage>
        <taxon>Bacteria</taxon>
        <taxon>Bacillati</taxon>
        <taxon>Actinomycetota</taxon>
        <taxon>Actinomycetes</taxon>
        <taxon>Mycobacteriales</taxon>
        <taxon>Mycobacteriaceae</taxon>
        <taxon>Mycobacterium</taxon>
        <taxon>environmental samples</taxon>
    </lineage>
</organism>
<sequence length="164" mass="16059">MASIAQSTVTVTTKTGPTTVDITPATKVFQDTIVRLDAVTVGSCVTIKHAAVAPGGPPAPAGSVTIDTPASNGECAQFTDAKTSAGAVTAINGQTVSVADTTEAPTAIPVNDKTMYIKRDSASALVITPGSCLRAQGTQANGGVLQVGGAIVSGPPPGGCPGVK</sequence>
<dbReference type="Pfam" id="PF18914">
    <property type="entry name" value="DUF5666"/>
    <property type="match status" value="1"/>
</dbReference>
<accession>A0A1Y5PGL8</accession>
<reference evidence="2" key="1">
    <citation type="submission" date="2016-03" db="EMBL/GenBank/DDBJ databases">
        <authorList>
            <person name="Ploux O."/>
        </authorList>
    </citation>
    <scope>NUCLEOTIDE SEQUENCE</scope>
    <source>
        <strain evidence="2">UC10</strain>
    </source>
</reference>
<dbReference type="InterPro" id="IPR043724">
    <property type="entry name" value="DUF5666"/>
</dbReference>
<name>A0A1Y5PGL8_9MYCO</name>
<feature type="domain" description="DUF5666" evidence="1">
    <location>
        <begin position="86"/>
        <end position="145"/>
    </location>
</feature>
<proteinExistence type="predicted"/>
<protein>
    <recommendedName>
        <fullName evidence="1">DUF5666 domain-containing protein</fullName>
    </recommendedName>
</protein>
<gene>
    <name evidence="2" type="ORF">MHPYR_490027</name>
</gene>
<dbReference type="EMBL" id="FLQS01000044">
    <property type="protein sequence ID" value="SBS77814.1"/>
    <property type="molecule type" value="Genomic_DNA"/>
</dbReference>
<dbReference type="AlphaFoldDB" id="A0A1Y5PGL8"/>
<evidence type="ECO:0000259" key="1">
    <source>
        <dbReference type="Pfam" id="PF18914"/>
    </source>
</evidence>